<sequence length="217" mass="24106">MEHVHRPTRLTLLSPSTAISGIVRHASENPRDGDLKFLVEPDPAYTSLLTEKNEGLFIVEIIPIDRPTVYAPQVGEHATFHGALVLDKAHQSWAEIHPCWLITTPEVQGFLESRPHLQLTVEAPKSVRVGDELPVTITVHSLRDGRARPVSRALLFLELVSPKGIVVRWEADYTNPLGTASTQLASLEVAGNYTIHIYASKGREVGHATHAFRIKRR</sequence>
<evidence type="ECO:0000313" key="1">
    <source>
        <dbReference type="EMBL" id="HEX71362.1"/>
    </source>
</evidence>
<reference evidence="1" key="1">
    <citation type="journal article" date="2020" name="mSystems">
        <title>Genome- and Community-Level Interaction Insights into Carbon Utilization and Element Cycling Functions of Hydrothermarchaeota in Hydrothermal Sediment.</title>
        <authorList>
            <person name="Zhou Z."/>
            <person name="Liu Y."/>
            <person name="Xu W."/>
            <person name="Pan J."/>
            <person name="Luo Z.H."/>
            <person name="Li M."/>
        </authorList>
    </citation>
    <scope>NUCLEOTIDE SEQUENCE [LARGE SCALE GENOMIC DNA]</scope>
    <source>
        <strain evidence="1">SpSt-192</strain>
    </source>
</reference>
<accession>A0A7C3ASJ0</accession>
<dbReference type="AlphaFoldDB" id="A0A7C3ASJ0"/>
<proteinExistence type="predicted"/>
<comment type="caution">
    <text evidence="1">The sequence shown here is derived from an EMBL/GenBank/DDBJ whole genome shotgun (WGS) entry which is preliminary data.</text>
</comment>
<protein>
    <submittedName>
        <fullName evidence="1">Uncharacterized protein</fullName>
    </submittedName>
</protein>
<gene>
    <name evidence="1" type="ORF">ENP13_09000</name>
</gene>
<dbReference type="EMBL" id="DSID01000681">
    <property type="protein sequence ID" value="HEX71362.1"/>
    <property type="molecule type" value="Genomic_DNA"/>
</dbReference>
<organism evidence="1">
    <name type="scientific">Thermorudis sp</name>
    <dbReference type="NCBI Taxonomy" id="1969470"/>
    <lineage>
        <taxon>Bacteria</taxon>
        <taxon>Pseudomonadati</taxon>
        <taxon>Thermomicrobiota</taxon>
        <taxon>Thermomicrobia</taxon>
        <taxon>Thermomicrobia incertae sedis</taxon>
        <taxon>Thermorudis</taxon>
    </lineage>
</organism>
<name>A0A7C3ASJ0_9BACT</name>